<feature type="compositionally biased region" description="Low complexity" evidence="16">
    <location>
        <begin position="2194"/>
        <end position="2216"/>
    </location>
</feature>
<keyword evidence="12 17" id="KW-0472">Membrane</keyword>
<evidence type="ECO:0000256" key="6">
    <source>
        <dbReference type="ARBA" id="ARBA00022692"/>
    </source>
</evidence>
<feature type="region of interest" description="Disordered" evidence="16">
    <location>
        <begin position="455"/>
        <end position="516"/>
    </location>
</feature>
<dbReference type="GO" id="GO:0008331">
    <property type="term" value="F:high voltage-gated calcium channel activity"/>
    <property type="evidence" value="ECO:0007669"/>
    <property type="project" value="TreeGrafter"/>
</dbReference>
<feature type="transmembrane region" description="Helical" evidence="17">
    <location>
        <begin position="209"/>
        <end position="233"/>
    </location>
</feature>
<dbReference type="FunFam" id="1.20.120.350:FF:000009">
    <property type="entry name" value="Voltage-dependent T-type calcium channel subunit alpha"/>
    <property type="match status" value="1"/>
</dbReference>
<dbReference type="InterPro" id="IPR050599">
    <property type="entry name" value="VDCC_alpha-1_subunit"/>
</dbReference>
<dbReference type="FunFam" id="1.10.287.70:FF:000018">
    <property type="entry name" value="Voltage-dependent T-type calcium channel subunit alpha"/>
    <property type="match status" value="1"/>
</dbReference>
<comment type="catalytic activity">
    <reaction evidence="15">
        <text>Ca(2+)(in) = Ca(2+)(out)</text>
        <dbReference type="Rhea" id="RHEA:29671"/>
        <dbReference type="ChEBI" id="CHEBI:29108"/>
    </reaction>
</comment>
<dbReference type="GO" id="GO:0005891">
    <property type="term" value="C:voltage-gated calcium channel complex"/>
    <property type="evidence" value="ECO:0007669"/>
    <property type="project" value="InterPro"/>
</dbReference>
<keyword evidence="13" id="KW-0325">Glycoprotein</keyword>
<evidence type="ECO:0000313" key="19">
    <source>
        <dbReference type="Ensembl" id="ENSSFOP00015056705.1"/>
    </source>
</evidence>
<feature type="transmembrane region" description="Helical" evidence="17">
    <location>
        <begin position="769"/>
        <end position="791"/>
    </location>
</feature>
<keyword evidence="8" id="KW-0106">Calcium</keyword>
<evidence type="ECO:0000256" key="9">
    <source>
        <dbReference type="ARBA" id="ARBA00022882"/>
    </source>
</evidence>
<accession>A0A8C9VI67</accession>
<evidence type="ECO:0000256" key="5">
    <source>
        <dbReference type="ARBA" id="ARBA00022673"/>
    </source>
</evidence>
<reference evidence="19 20" key="1">
    <citation type="submission" date="2019-04" db="EMBL/GenBank/DDBJ databases">
        <authorList>
            <consortium name="Wellcome Sanger Institute Data Sharing"/>
        </authorList>
    </citation>
    <scope>NUCLEOTIDE SEQUENCE [LARGE SCALE GENOMIC DNA]</scope>
</reference>
<comment type="subcellular location">
    <subcellularLocation>
        <location evidence="1">Cell membrane</location>
        <topology evidence="1">Multi-pass membrane protein</topology>
    </subcellularLocation>
</comment>
<feature type="compositionally biased region" description="Basic and acidic residues" evidence="16">
    <location>
        <begin position="1396"/>
        <end position="1409"/>
    </location>
</feature>
<feature type="transmembrane region" description="Helical" evidence="17">
    <location>
        <begin position="1515"/>
        <end position="1536"/>
    </location>
</feature>
<dbReference type="Pfam" id="PF00520">
    <property type="entry name" value="Ion_trans"/>
    <property type="match status" value="4"/>
</dbReference>
<gene>
    <name evidence="19" type="primary">LOC108941609</name>
</gene>
<feature type="region of interest" description="Disordered" evidence="16">
    <location>
        <begin position="1836"/>
        <end position="1872"/>
    </location>
</feature>
<evidence type="ECO:0000256" key="7">
    <source>
        <dbReference type="ARBA" id="ARBA00022737"/>
    </source>
</evidence>
<feature type="region of interest" description="Disordered" evidence="16">
    <location>
        <begin position="1"/>
        <end position="43"/>
    </location>
</feature>
<dbReference type="FunFam" id="1.20.120.350:FF:000008">
    <property type="entry name" value="Voltage-dependent T-type calcium channel subunit alpha"/>
    <property type="match status" value="1"/>
</dbReference>
<feature type="transmembrane region" description="Helical" evidence="17">
    <location>
        <begin position="1261"/>
        <end position="1283"/>
    </location>
</feature>
<feature type="domain" description="Ion transport" evidence="18">
    <location>
        <begin position="1446"/>
        <end position="1698"/>
    </location>
</feature>
<feature type="domain" description="Ion transport" evidence="18">
    <location>
        <begin position="86"/>
        <end position="399"/>
    </location>
</feature>
<dbReference type="PANTHER" id="PTHR45628">
    <property type="entry name" value="VOLTAGE-DEPENDENT CALCIUM CHANNEL TYPE A SUBUNIT ALPHA-1"/>
    <property type="match status" value="1"/>
</dbReference>
<evidence type="ECO:0000256" key="17">
    <source>
        <dbReference type="SAM" id="Phobius"/>
    </source>
</evidence>
<dbReference type="Ensembl" id="ENSSFOT00015065329.1">
    <property type="protein sequence ID" value="ENSSFOP00015056705.1"/>
    <property type="gene ID" value="ENSSFOG00015033102.1"/>
</dbReference>
<feature type="transmembrane region" description="Helical" evidence="17">
    <location>
        <begin position="1666"/>
        <end position="1688"/>
    </location>
</feature>
<evidence type="ECO:0000256" key="14">
    <source>
        <dbReference type="ARBA" id="ARBA00023303"/>
    </source>
</evidence>
<sequence>MSASDRGPGEGENPGGEEGEEEGSSTGNAPAGSSGSSGQDHAPDLVVDDEEQVLYPGLAPVVFFCVKQTTRPRSWCLRMVCNPYPFMLVILLNCVTLGLFQPCEDIRCQSQWCAILQAFDDFIFAFFAVEMVIKMVALGIFGPKCYLGDTWNRLDFFIVMAGMLEYSLDGHNTSLSAIRTVRVLRPLRAINRVPSMRILVTLLLDTLPMLGNVLLLCFFVFFIFGIVGVQLWAGLLRNRCFLEDDFRRWVNPETEDTPFICSSVRDNGMLRCHNVPPLKEAGVECHLGVAPSNHTEEGPVATSAAGCINWNQYYNVCRPGELNPHKGAVSFDNIGYAWIAIFQVITLEGWVDIMYYVMDAHSFYNFIYFILLIIVGSFFMINLCLVVIATQFSETKQRENQLMQEQRARFLSNDSTLASFSEPGTCYEELLKYVGHLYRKLKRRALRVYGRWKTKRRKKVNPNSAGGEARRWRGRRSNGRHGRSVQHLVQHHQHQPYHHHYPLSNGSQGPRDTLETTDFWRPQNCLGDGMNYPIIVPSTLCSHTAATPRGKGKKTSGNTQALVPCKGLHLPAGGTTPSWLQLETIGCPYCDRREPGNTDSDGSEGEAVLEFTRDPGRKWGGAHGGRRSAIRHWDKFQTKLRRIAESKYFNRGIMIAILVNTLSMGIEYHQQPDELTDILEISNVVFTSMFALEMVLKLLAFSIVGYIRNPYNIFDGIIVIISVWEILSQAEGGLSVLRTFRLLRVLKLVRFLPALRRQLVVLMKTMDNVATFCMLLMLFIFIFSILGMHLFGCKFSLRTENGDTIPDRKNFDSLLWAIVTVFQILTQEDWNVVLYNGMASTTPWAALYFVALMSFGNYVLFNLLVAILVEGFQAEVRQPSSLSPVSPGLMLPLHCFSPETRTCFLMMVANGHMEPSGCIPTPTIMRTAATPTPTPKGSLGAESTQGFDDSRRGSGASIDPHSSHPSSPSAPRGAGSSWGSRRSSWNSLSRAPSLKRRDTSGERESLLSGDGRGSLDDSDGEGGQHPVSLDPAACLSGKRLNCSSRTPQLPSCAEPGPQRPKEDPDVDEDADEVSEAPNSLPYGVATLAHASFRPRWCIERAEWSLYAFSPHNQFRRACQRLISHRMFDHVVLLFIFLNCITIALERPDIPAHSTERVFLSVSNYVFTVIFVAEMAVKVVALGFCAGKGSYLRSSWNVLDGALVFVSIVDVLVLLASAGGNRILGILRVLRLLRTLRPLRVISRAPGLKLVVETLITSLRPIGNIVLICCAFFIVFGILGVQLFKGKFYHCEGADVRNISNKSECLQARYRWVQRKYNFDNLGQALMALFVLSSKDGWVNIMYDGLDAVGVDQQPVRNHNPWMLLYFISFLLIVSFFVLNMFVGVVVENFHKCRQDQEEEEARRREEKQMRRLNRRRRSKENEAQQQPYYANYSPVRLYIHTLCTNHYLDIFITIIIAVNVVTMSLEHYNQPRYLEEALKYCNYFFTVVFVLEALLKFVAFGFRRFFKDRWNQLDLAIILLSILGIILEEIEISAALPMNPTIIRIMRVLRIARVLKLLKMATGMRALLDTVVQALPQVGNLGLLFMLLFFIYAALGVELFGKLECTDENPCEGLSRHATFENFGMAFLTLFRISTGDNWNGIMKDTLRECQSEKHCLSYLPYISPLYFVTFVLIAQFVLVNVVVAVLMKHLEESNKEAREDGELDVDTEAETTRRLSAASGTVELDSEGRPNRRAVWHPLSSTHSRSVYCSSLVFLVTLSYKQRELRTDFQCRLCPLVQEPVSTECYTFSGRDAHVGEWMCFTCLQDEESRFYPAEEGSLSLQKVSVSRMHSLPNDSYMFRPVRPTSAPQTLPEDDPGGQRGTLSASVSTGSVTSVRSQPCVGSLLLQVPDAAPWDGSEEPPRIRPPPRPSSGGSRSLRRQVARVSVARGSESRATSHVLVCVLQGAVKRDSVETQSVERLERHRSLHLRVPVSESLVPPSPTPEGHGFARLRASSAVPFERRSLPCRPSRPNDLPPGLVDLEDEEVWHINSSARSLVGVGQPVTRSHSLSPCAAPDAKLPVPPKSGSAAHLPACGAKDKDLRKFYSVDAHGFLAKPSWAEDTRRHSIEICLPADDGQGATPRTPPPRRPAGPRKKKMSPPCVPTEPPVASLAVPPESSTLLRRRTPSCEAYPQDAAEPAPPADPLPVRRDQLSFDQSDLSSLSSTSEVLSDSEASAGSPSCGRGQNGGLPEPTETCSARSPLRKRGPVRAAGSGKEDRDNAQA</sequence>
<feature type="region of interest" description="Disordered" evidence="16">
    <location>
        <begin position="1045"/>
        <end position="1078"/>
    </location>
</feature>
<feature type="domain" description="Ion transport" evidence="18">
    <location>
        <begin position="1124"/>
        <end position="1396"/>
    </location>
</feature>
<evidence type="ECO:0000256" key="11">
    <source>
        <dbReference type="ARBA" id="ARBA00023065"/>
    </source>
</evidence>
<evidence type="ECO:0000259" key="18">
    <source>
        <dbReference type="Pfam" id="PF00520"/>
    </source>
</evidence>
<feature type="compositionally biased region" description="Basic residues" evidence="16">
    <location>
        <begin position="472"/>
        <end position="501"/>
    </location>
</feature>
<dbReference type="InterPro" id="IPR027359">
    <property type="entry name" value="Volt_channel_dom_sf"/>
</dbReference>
<keyword evidence="6 17" id="KW-0812">Transmembrane</keyword>
<feature type="transmembrane region" description="Helical" evidence="17">
    <location>
        <begin position="686"/>
        <end position="706"/>
    </location>
</feature>
<proteinExistence type="predicted"/>
<keyword evidence="4" id="KW-0109">Calcium transport</keyword>
<feature type="transmembrane region" description="Helical" evidence="17">
    <location>
        <begin position="1164"/>
        <end position="1185"/>
    </location>
</feature>
<dbReference type="FunFam" id="1.20.120.350:FF:000007">
    <property type="entry name" value="Voltage-dependent T-type calcium channel subunit alpha"/>
    <property type="match status" value="1"/>
</dbReference>
<feature type="region of interest" description="Disordered" evidence="16">
    <location>
        <begin position="1892"/>
        <end position="1930"/>
    </location>
</feature>
<dbReference type="FunFam" id="1.10.287.70:FF:000136">
    <property type="entry name" value="Voltage-dependent T-type calcium channel subunit alpha"/>
    <property type="match status" value="1"/>
</dbReference>
<evidence type="ECO:0000256" key="1">
    <source>
        <dbReference type="ARBA" id="ARBA00004651"/>
    </source>
</evidence>
<dbReference type="OrthoDB" id="416585at2759"/>
<feature type="compositionally biased region" description="Basic and acidic residues" evidence="16">
    <location>
        <begin position="995"/>
        <end position="1005"/>
    </location>
</feature>
<dbReference type="GeneTree" id="ENSGT00940000156666"/>
<dbReference type="Gene3D" id="1.20.120.350">
    <property type="entry name" value="Voltage-gated potassium channels. Chain C"/>
    <property type="match status" value="4"/>
</dbReference>
<keyword evidence="5" id="KW-0107">Calcium channel</keyword>
<reference evidence="19" key="2">
    <citation type="submission" date="2025-08" db="UniProtKB">
        <authorList>
            <consortium name="Ensembl"/>
        </authorList>
    </citation>
    <scope>IDENTIFICATION</scope>
</reference>
<dbReference type="GO" id="GO:0098703">
    <property type="term" value="P:calcium ion import across plasma membrane"/>
    <property type="evidence" value="ECO:0007669"/>
    <property type="project" value="TreeGrafter"/>
</dbReference>
<keyword evidence="3" id="KW-1003">Cell membrane</keyword>
<keyword evidence="10 17" id="KW-1133">Transmembrane helix</keyword>
<evidence type="ECO:0000256" key="12">
    <source>
        <dbReference type="ARBA" id="ARBA00023136"/>
    </source>
</evidence>
<evidence type="ECO:0000256" key="3">
    <source>
        <dbReference type="ARBA" id="ARBA00022475"/>
    </source>
</evidence>
<keyword evidence="11" id="KW-0406">Ion transport</keyword>
<feature type="compositionally biased region" description="Low complexity" evidence="16">
    <location>
        <begin position="963"/>
        <end position="991"/>
    </location>
</feature>
<feature type="region of interest" description="Disordered" evidence="16">
    <location>
        <begin position="2112"/>
        <end position="2264"/>
    </location>
</feature>
<dbReference type="FunFam" id="1.10.287.70:FF:000054">
    <property type="entry name" value="Voltage-dependent T-type calcium channel subunit alpha"/>
    <property type="match status" value="1"/>
</dbReference>
<feature type="region of interest" description="Disordered" evidence="16">
    <location>
        <begin position="922"/>
        <end position="1031"/>
    </location>
</feature>
<dbReference type="InterPro" id="IPR005445">
    <property type="entry name" value="VDCC_T_a1"/>
</dbReference>
<name>A0A8C9VI67_SCLFO</name>
<feature type="transmembrane region" description="Helical" evidence="17">
    <location>
        <begin position="648"/>
        <end position="666"/>
    </location>
</feature>
<dbReference type="Gene3D" id="1.10.287.70">
    <property type="match status" value="4"/>
</dbReference>
<dbReference type="FunFam" id="1.20.120.350:FF:000012">
    <property type="entry name" value="Voltage-dependent T-type calcium channel subunit alpha"/>
    <property type="match status" value="1"/>
</dbReference>
<protein>
    <submittedName>
        <fullName evidence="19">Calcium voltage-gated channel subunit alpha1 H</fullName>
    </submittedName>
</protein>
<dbReference type="SUPFAM" id="SSF81324">
    <property type="entry name" value="Voltage-gated potassium channels"/>
    <property type="match status" value="4"/>
</dbReference>
<keyword evidence="2" id="KW-0813">Transport</keyword>
<evidence type="ECO:0000256" key="4">
    <source>
        <dbReference type="ARBA" id="ARBA00022568"/>
    </source>
</evidence>
<evidence type="ECO:0000256" key="10">
    <source>
        <dbReference type="ARBA" id="ARBA00022989"/>
    </source>
</evidence>
<feature type="transmembrane region" description="Helical" evidence="17">
    <location>
        <begin position="363"/>
        <end position="388"/>
    </location>
</feature>
<feature type="transmembrane region" description="Helical" evidence="17">
    <location>
        <begin position="336"/>
        <end position="357"/>
    </location>
</feature>
<evidence type="ECO:0000256" key="8">
    <source>
        <dbReference type="ARBA" id="ARBA00022837"/>
    </source>
</evidence>
<feature type="transmembrane region" description="Helical" evidence="17">
    <location>
        <begin position="1363"/>
        <end position="1386"/>
    </location>
</feature>
<evidence type="ECO:0000256" key="2">
    <source>
        <dbReference type="ARBA" id="ARBA00022448"/>
    </source>
</evidence>
<feature type="transmembrane region" description="Helical" evidence="17">
    <location>
        <begin position="1581"/>
        <end position="1600"/>
    </location>
</feature>
<dbReference type="Proteomes" id="UP000694397">
    <property type="component" value="Chromosome 8"/>
</dbReference>
<feature type="transmembrane region" description="Helical" evidence="17">
    <location>
        <begin position="1480"/>
        <end position="1503"/>
    </location>
</feature>
<feature type="region of interest" description="Disordered" evidence="16">
    <location>
        <begin position="1396"/>
        <end position="1424"/>
    </location>
</feature>
<dbReference type="InterPro" id="IPR005821">
    <property type="entry name" value="Ion_trans_dom"/>
</dbReference>
<feature type="compositionally biased region" description="Low complexity" evidence="16">
    <location>
        <begin position="24"/>
        <end position="38"/>
    </location>
</feature>
<reference evidence="19" key="3">
    <citation type="submission" date="2025-09" db="UniProtKB">
        <authorList>
            <consortium name="Ensembl"/>
        </authorList>
    </citation>
    <scope>IDENTIFICATION</scope>
</reference>
<evidence type="ECO:0000313" key="20">
    <source>
        <dbReference type="Proteomes" id="UP000694397"/>
    </source>
</evidence>
<evidence type="ECO:0000256" key="16">
    <source>
        <dbReference type="SAM" id="MobiDB-lite"/>
    </source>
</evidence>
<dbReference type="PRINTS" id="PR01629">
    <property type="entry name" value="TVDCCALPHA1"/>
</dbReference>
<keyword evidence="14" id="KW-0407">Ion channel</keyword>
<keyword evidence="20" id="KW-1185">Reference proteome</keyword>
<evidence type="ECO:0000256" key="13">
    <source>
        <dbReference type="ARBA" id="ARBA00023180"/>
    </source>
</evidence>
<feature type="transmembrane region" description="Helical" evidence="17">
    <location>
        <begin position="846"/>
        <end position="869"/>
    </location>
</feature>
<organism evidence="19 20">
    <name type="scientific">Scleropages formosus</name>
    <name type="common">Asian bonytongue</name>
    <name type="synonym">Osteoglossum formosum</name>
    <dbReference type="NCBI Taxonomy" id="113540"/>
    <lineage>
        <taxon>Eukaryota</taxon>
        <taxon>Metazoa</taxon>
        <taxon>Chordata</taxon>
        <taxon>Craniata</taxon>
        <taxon>Vertebrata</taxon>
        <taxon>Euteleostomi</taxon>
        <taxon>Actinopterygii</taxon>
        <taxon>Neopterygii</taxon>
        <taxon>Teleostei</taxon>
        <taxon>Osteoglossocephala</taxon>
        <taxon>Osteoglossomorpha</taxon>
        <taxon>Osteoglossiformes</taxon>
        <taxon>Osteoglossidae</taxon>
        <taxon>Scleropages</taxon>
    </lineage>
</organism>
<feature type="transmembrane region" description="Helical" evidence="17">
    <location>
        <begin position="1197"/>
        <end position="1217"/>
    </location>
</feature>
<feature type="transmembrane region" description="Helical" evidence="17">
    <location>
        <begin position="122"/>
        <end position="141"/>
    </location>
</feature>
<feature type="domain" description="Ion transport" evidence="18">
    <location>
        <begin position="647"/>
        <end position="875"/>
    </location>
</feature>
<feature type="compositionally biased region" description="Acidic residues" evidence="16">
    <location>
        <begin position="1064"/>
        <end position="1074"/>
    </location>
</feature>
<feature type="transmembrane region" description="Helical" evidence="17">
    <location>
        <begin position="1447"/>
        <end position="1468"/>
    </location>
</feature>
<keyword evidence="7" id="KW-0677">Repeat</keyword>
<feature type="compositionally biased region" description="Basic and acidic residues" evidence="16">
    <location>
        <begin position="2255"/>
        <end position="2264"/>
    </location>
</feature>
<dbReference type="PANTHER" id="PTHR45628:SF37">
    <property type="entry name" value="VOLTAGE-DEPENDENT T-TYPE CALCIUM CHANNEL SUBUNIT ALPHA-1H"/>
    <property type="match status" value="1"/>
</dbReference>
<keyword evidence="9" id="KW-0851">Voltage-gated channel</keyword>
<dbReference type="FunFam" id="1.10.287.70:FF:000014">
    <property type="entry name" value="Voltage-dependent T-type calcium channel subunit alpha"/>
    <property type="match status" value="1"/>
</dbReference>
<evidence type="ECO:0000256" key="15">
    <source>
        <dbReference type="ARBA" id="ARBA00036634"/>
    </source>
</evidence>
<feature type="compositionally biased region" description="Low complexity" evidence="16">
    <location>
        <begin position="1863"/>
        <end position="1872"/>
    </location>
</feature>
<feature type="transmembrane region" description="Helical" evidence="17">
    <location>
        <begin position="84"/>
        <end position="101"/>
    </location>
</feature>